<dbReference type="EMBL" id="PDUU01000008">
    <property type="protein sequence ID" value="PHN97272.1"/>
    <property type="molecule type" value="Genomic_DNA"/>
</dbReference>
<keyword evidence="4" id="KW-1185">Reference proteome</keyword>
<evidence type="ECO:0000313" key="3">
    <source>
        <dbReference type="Proteomes" id="UP000222163"/>
    </source>
</evidence>
<evidence type="ECO:0000313" key="1">
    <source>
        <dbReference type="EMBL" id="MDP2542591.1"/>
    </source>
</evidence>
<gene>
    <name evidence="2" type="ORF">CSC81_09305</name>
    <name evidence="1" type="ORF">Q8W23_14010</name>
</gene>
<comment type="caution">
    <text evidence="2">The sequence shown here is derived from an EMBL/GenBank/DDBJ whole genome shotgun (WGS) entry which is preliminary data.</text>
</comment>
<proteinExistence type="predicted"/>
<evidence type="ECO:0000313" key="4">
    <source>
        <dbReference type="Proteomes" id="UP001242342"/>
    </source>
</evidence>
<name>A0A2G1BT92_9FLAO</name>
<reference evidence="2" key="2">
    <citation type="submission" date="2017-10" db="EMBL/GenBank/DDBJ databases">
        <authorList>
            <person name="Enke T.N."/>
            <person name="Cordero O.X."/>
        </authorList>
    </citation>
    <scope>NUCLEOTIDE SEQUENCE</scope>
    <source>
        <strain evidence="2">4G03</strain>
    </source>
</reference>
<accession>A0A2G1BT92</accession>
<evidence type="ECO:0000313" key="2">
    <source>
        <dbReference type="EMBL" id="PHN97272.1"/>
    </source>
</evidence>
<dbReference type="AlphaFoldDB" id="A0A2G1BT92"/>
<reference evidence="1 4" key="3">
    <citation type="submission" date="2023-07" db="EMBL/GenBank/DDBJ databases">
        <title>Genome content predicts the carbon catabolic preferences of heterotrophic bacteria.</title>
        <authorList>
            <person name="Gralka M."/>
        </authorList>
    </citation>
    <scope>NUCLEOTIDE SEQUENCE [LARGE SCALE GENOMIC DNA]</scope>
    <source>
        <strain evidence="1 4">4G03</strain>
    </source>
</reference>
<dbReference type="EMBL" id="JAUYVU010000012">
    <property type="protein sequence ID" value="MDP2542591.1"/>
    <property type="molecule type" value="Genomic_DNA"/>
</dbReference>
<dbReference type="Proteomes" id="UP000222163">
    <property type="component" value="Unassembled WGS sequence"/>
</dbReference>
<sequence>MVHLKQQDKYIMKHLLLILIFTFFSCGKKGKETIEVKTSKQVEIESSIERKTNKNNSDCFQSRDSVKISSLLQKFSKEYLKKDMSEYLSENYIETFEKFPNELFEQALKNDAKPTFEIKEDDVDCNLLPVYYNYMVKIIDDGEEYSSESTLIFYFIKTKEGEILLEGMGAAG</sequence>
<dbReference type="RefSeq" id="WP_099215488.1">
    <property type="nucleotide sequence ID" value="NZ_JAUYVU010000012.1"/>
</dbReference>
<dbReference type="Proteomes" id="UP001242342">
    <property type="component" value="Unassembled WGS sequence"/>
</dbReference>
<reference evidence="2 3" key="1">
    <citation type="journal article" date="2016" name="Nat. Commun.">
        <title>Microbial interactions lead to rapid micro-scale successions on model marine particles.</title>
        <authorList>
            <person name="Datta M.S."/>
            <person name="Sliwerska E."/>
            <person name="Gore J."/>
            <person name="Polz M.F."/>
            <person name="Cordero O.X."/>
        </authorList>
    </citation>
    <scope>NUCLEOTIDE SEQUENCE [LARGE SCALE GENOMIC DNA]</scope>
    <source>
        <strain evidence="2 3">4G03</strain>
    </source>
</reference>
<protein>
    <submittedName>
        <fullName evidence="2">Uncharacterized protein</fullName>
    </submittedName>
</protein>
<dbReference type="PROSITE" id="PS51257">
    <property type="entry name" value="PROKAR_LIPOPROTEIN"/>
    <property type="match status" value="1"/>
</dbReference>
<organism evidence="2 3">
    <name type="scientific">Tenacibaculum discolor</name>
    <dbReference type="NCBI Taxonomy" id="361581"/>
    <lineage>
        <taxon>Bacteria</taxon>
        <taxon>Pseudomonadati</taxon>
        <taxon>Bacteroidota</taxon>
        <taxon>Flavobacteriia</taxon>
        <taxon>Flavobacteriales</taxon>
        <taxon>Flavobacteriaceae</taxon>
        <taxon>Tenacibaculum</taxon>
    </lineage>
</organism>